<evidence type="ECO:0000313" key="3">
    <source>
        <dbReference type="Proteomes" id="UP001642360"/>
    </source>
</evidence>
<reference evidence="2 3" key="1">
    <citation type="submission" date="2024-02" db="EMBL/GenBank/DDBJ databases">
        <authorList>
            <person name="Vignale AGUSTIN F."/>
            <person name="Sosa J E."/>
            <person name="Modenutti C."/>
        </authorList>
    </citation>
    <scope>NUCLEOTIDE SEQUENCE [LARGE SCALE GENOMIC DNA]</scope>
</reference>
<accession>A0ABC8UUB7</accession>
<evidence type="ECO:0000313" key="2">
    <source>
        <dbReference type="EMBL" id="CAK9184645.1"/>
    </source>
</evidence>
<proteinExistence type="predicted"/>
<keyword evidence="1" id="KW-0812">Transmembrane</keyword>
<keyword evidence="3" id="KW-1185">Reference proteome</keyword>
<organism evidence="2 3">
    <name type="scientific">Ilex paraguariensis</name>
    <name type="common">yerba mate</name>
    <dbReference type="NCBI Taxonomy" id="185542"/>
    <lineage>
        <taxon>Eukaryota</taxon>
        <taxon>Viridiplantae</taxon>
        <taxon>Streptophyta</taxon>
        <taxon>Embryophyta</taxon>
        <taxon>Tracheophyta</taxon>
        <taxon>Spermatophyta</taxon>
        <taxon>Magnoliopsida</taxon>
        <taxon>eudicotyledons</taxon>
        <taxon>Gunneridae</taxon>
        <taxon>Pentapetalae</taxon>
        <taxon>asterids</taxon>
        <taxon>campanulids</taxon>
        <taxon>Aquifoliales</taxon>
        <taxon>Aquifoliaceae</taxon>
        <taxon>Ilex</taxon>
    </lineage>
</organism>
<dbReference type="EMBL" id="CAUOFW020009057">
    <property type="protein sequence ID" value="CAK9184645.1"/>
    <property type="molecule type" value="Genomic_DNA"/>
</dbReference>
<dbReference type="Proteomes" id="UP001642360">
    <property type="component" value="Unassembled WGS sequence"/>
</dbReference>
<name>A0ABC8UUB7_9AQUA</name>
<sequence length="158" mass="17254">MATLSHSSLHRIYSLSTSSSLPSPSYSFRFSLFSITSLPTQIPPNPKVPILSFASSSSSSELQLIQPTTKLLLHPILLFTGFDRPLDTQTFIVTISVLAAIAFSLFLGLKGDPVPCERCAGNGNFIFFPCSYTNMYLDFGGFWGIFEESGDRKSAALI</sequence>
<comment type="caution">
    <text evidence="2">The sequence shown here is derived from an EMBL/GenBank/DDBJ whole genome shotgun (WGS) entry which is preliminary data.</text>
</comment>
<evidence type="ECO:0000256" key="1">
    <source>
        <dbReference type="SAM" id="Phobius"/>
    </source>
</evidence>
<keyword evidence="1" id="KW-1133">Transmembrane helix</keyword>
<feature type="transmembrane region" description="Helical" evidence="1">
    <location>
        <begin position="91"/>
        <end position="109"/>
    </location>
</feature>
<gene>
    <name evidence="2" type="ORF">ILEXP_LOCUS55000</name>
</gene>
<dbReference type="AlphaFoldDB" id="A0ABC8UUB7"/>
<protein>
    <submittedName>
        <fullName evidence="2">Uncharacterized protein</fullName>
    </submittedName>
</protein>
<keyword evidence="1" id="KW-0472">Membrane</keyword>